<dbReference type="GO" id="GO:0000785">
    <property type="term" value="C:chromatin"/>
    <property type="evidence" value="ECO:0007669"/>
    <property type="project" value="TreeGrafter"/>
</dbReference>
<feature type="domain" description="C2H2-type" evidence="8">
    <location>
        <begin position="520"/>
        <end position="545"/>
    </location>
</feature>
<dbReference type="GO" id="GO:0048315">
    <property type="term" value="P:conidium formation"/>
    <property type="evidence" value="ECO:0007669"/>
    <property type="project" value="UniProtKB-KW"/>
</dbReference>
<keyword evidence="5" id="KW-0183">Conidiation</keyword>
<dbReference type="Gene3D" id="3.30.160.60">
    <property type="entry name" value="Classic Zinc Finger"/>
    <property type="match status" value="1"/>
</dbReference>
<sequence length="582" mass="63490">MSAEQDSDVYDFERDFLLPSRSPLLEVARPNLKPEPSPPRQLVPFYPSSSCSSEDEDASNGRGSTRRRRNPKGRATPTLGDGVLMSYLGPNYPIVAGTAERHALASASQSEAEEESVLEVEQELREDHDDEFSAARPAAPKAFNRTFRGIVVTAAQIKSDKHDDFPMIDSPMSVTTDDQVRSPAARPQNGSDDGWIVRQLPGRPSSRQEMSTRSWHMELPRLSPPRRQPFPEAAGGEEESIASSPTIGRYAITPRDIDPDVILPAMHRSSPRLSPAGSPQQKPILPPLSLAIGNIQEVGPGGRAAMFPVVGRPSPIPIHHSQPSPCWQSPQSVMSPPGLPFTFASQSSTQGRSRSIASEITSVTSVTSATVSTPATSETMAASVPSSIASPPKLRKRRRGKNSQQQSVSSQSTSKEKQAMDSGTTIKPSLPETTTSLVPVSSNTADSAPVRPANYECTVAGCTAAPFHTLYLLNSHMNVHSEKRTHFCSVKGCPRGPGGTGFKRKNEMMRHALVHAPPIYVCPFCPDQQHKYPRPDNLQRHVRAHHKDRDRNDPELLAVLDRRPDGAERPTKRRTQQNLPAS</sequence>
<feature type="compositionally biased region" description="Low complexity" evidence="7">
    <location>
        <begin position="355"/>
        <end position="392"/>
    </location>
</feature>
<dbReference type="PANTHER" id="PTHR14003">
    <property type="entry name" value="TRANSCRIPTIONAL REPRESSOR PROTEIN YY"/>
    <property type="match status" value="1"/>
</dbReference>
<keyword evidence="5" id="KW-0749">Sporulation</keyword>
<feature type="region of interest" description="Disordered" evidence="7">
    <location>
        <begin position="28"/>
        <end position="81"/>
    </location>
</feature>
<feature type="region of interest" description="Disordered" evidence="7">
    <location>
        <begin position="544"/>
        <end position="582"/>
    </location>
</feature>
<accession>A0AAN6IYF1</accession>
<dbReference type="GO" id="GO:0000981">
    <property type="term" value="F:DNA-binding transcription factor activity, RNA polymerase II-specific"/>
    <property type="evidence" value="ECO:0007669"/>
    <property type="project" value="TreeGrafter"/>
</dbReference>
<comment type="caution">
    <text evidence="9">The sequence shown here is derived from an EMBL/GenBank/DDBJ whole genome shotgun (WGS) entry which is preliminary data.</text>
</comment>
<gene>
    <name evidence="9" type="ORF">HRR80_000760</name>
</gene>
<feature type="compositionally biased region" description="Basic and acidic residues" evidence="7">
    <location>
        <begin position="547"/>
        <end position="570"/>
    </location>
</feature>
<evidence type="ECO:0000259" key="8">
    <source>
        <dbReference type="SMART" id="SM00355"/>
    </source>
</evidence>
<feature type="region of interest" description="Disordered" evidence="7">
    <location>
        <begin position="162"/>
        <end position="243"/>
    </location>
</feature>
<feature type="compositionally biased region" description="Basic and acidic residues" evidence="7">
    <location>
        <begin position="122"/>
        <end position="133"/>
    </location>
</feature>
<evidence type="ECO:0000256" key="7">
    <source>
        <dbReference type="SAM" id="MobiDB-lite"/>
    </source>
</evidence>
<feature type="region of interest" description="Disordered" evidence="7">
    <location>
        <begin position="320"/>
        <end position="448"/>
    </location>
</feature>
<evidence type="ECO:0000313" key="9">
    <source>
        <dbReference type="EMBL" id="KAJ8996015.1"/>
    </source>
</evidence>
<dbReference type="GO" id="GO:0008270">
    <property type="term" value="F:zinc ion binding"/>
    <property type="evidence" value="ECO:0007669"/>
    <property type="project" value="UniProtKB-KW"/>
</dbReference>
<proteinExistence type="predicted"/>
<feature type="compositionally biased region" description="Low complexity" evidence="7">
    <location>
        <begin position="320"/>
        <end position="332"/>
    </location>
</feature>
<name>A0AAN6IYF1_EXODE</name>
<feature type="domain" description="C2H2-type" evidence="8">
    <location>
        <begin position="486"/>
        <end position="515"/>
    </location>
</feature>
<evidence type="ECO:0000256" key="3">
    <source>
        <dbReference type="ARBA" id="ARBA00022771"/>
    </source>
</evidence>
<dbReference type="EMBL" id="JAJGCB010000001">
    <property type="protein sequence ID" value="KAJ8996015.1"/>
    <property type="molecule type" value="Genomic_DNA"/>
</dbReference>
<evidence type="ECO:0000256" key="4">
    <source>
        <dbReference type="ARBA" id="ARBA00022833"/>
    </source>
</evidence>
<dbReference type="GO" id="GO:0000978">
    <property type="term" value="F:RNA polymerase II cis-regulatory region sequence-specific DNA binding"/>
    <property type="evidence" value="ECO:0007669"/>
    <property type="project" value="TreeGrafter"/>
</dbReference>
<dbReference type="SMART" id="SM00355">
    <property type="entry name" value="ZnF_C2H2"/>
    <property type="match status" value="3"/>
</dbReference>
<feature type="compositionally biased region" description="Low complexity" evidence="7">
    <location>
        <begin position="403"/>
        <end position="413"/>
    </location>
</feature>
<keyword evidence="1" id="KW-0479">Metal-binding</keyword>
<organism evidence="9 10">
    <name type="scientific">Exophiala dermatitidis</name>
    <name type="common">Black yeast-like fungus</name>
    <name type="synonym">Wangiella dermatitidis</name>
    <dbReference type="NCBI Taxonomy" id="5970"/>
    <lineage>
        <taxon>Eukaryota</taxon>
        <taxon>Fungi</taxon>
        <taxon>Dikarya</taxon>
        <taxon>Ascomycota</taxon>
        <taxon>Pezizomycotina</taxon>
        <taxon>Eurotiomycetes</taxon>
        <taxon>Chaetothyriomycetidae</taxon>
        <taxon>Chaetothyriales</taxon>
        <taxon>Herpotrichiellaceae</taxon>
        <taxon>Exophiala</taxon>
    </lineage>
</organism>
<dbReference type="Proteomes" id="UP001161757">
    <property type="component" value="Unassembled WGS sequence"/>
</dbReference>
<feature type="compositionally biased region" description="Polar residues" evidence="7">
    <location>
        <begin position="205"/>
        <end position="214"/>
    </location>
</feature>
<feature type="region of interest" description="Disordered" evidence="7">
    <location>
        <begin position="102"/>
        <end position="138"/>
    </location>
</feature>
<evidence type="ECO:0000256" key="2">
    <source>
        <dbReference type="ARBA" id="ARBA00022737"/>
    </source>
</evidence>
<feature type="domain" description="C2H2-type" evidence="8">
    <location>
        <begin position="455"/>
        <end position="480"/>
    </location>
</feature>
<feature type="compositionally biased region" description="Polar residues" evidence="7">
    <location>
        <begin position="421"/>
        <end position="446"/>
    </location>
</feature>
<dbReference type="InterPro" id="IPR013087">
    <property type="entry name" value="Znf_C2H2_type"/>
</dbReference>
<evidence type="ECO:0000256" key="5">
    <source>
        <dbReference type="ARBA" id="ARBA00023321"/>
    </source>
</evidence>
<dbReference type="PANTHER" id="PTHR14003:SF19">
    <property type="entry name" value="YY2 TRANSCRIPTION FACTOR"/>
    <property type="match status" value="1"/>
</dbReference>
<dbReference type="AlphaFoldDB" id="A0AAN6IYF1"/>
<keyword evidence="4" id="KW-0862">Zinc</keyword>
<protein>
    <recommendedName>
        <fullName evidence="6">C2H2 type master regulator of conidiophore development brlA</fullName>
    </recommendedName>
</protein>
<evidence type="ECO:0000313" key="10">
    <source>
        <dbReference type="Proteomes" id="UP001161757"/>
    </source>
</evidence>
<evidence type="ECO:0000256" key="6">
    <source>
        <dbReference type="ARBA" id="ARBA00044085"/>
    </source>
</evidence>
<dbReference type="GO" id="GO:0005667">
    <property type="term" value="C:transcription regulator complex"/>
    <property type="evidence" value="ECO:0007669"/>
    <property type="project" value="TreeGrafter"/>
</dbReference>
<reference evidence="9" key="1">
    <citation type="submission" date="2023-01" db="EMBL/GenBank/DDBJ databases">
        <title>Exophiala dermititidis isolated from Cystic Fibrosis Patient.</title>
        <authorList>
            <person name="Kurbessoian T."/>
            <person name="Crocker A."/>
            <person name="Murante D."/>
            <person name="Hogan D.A."/>
            <person name="Stajich J.E."/>
        </authorList>
    </citation>
    <scope>NUCLEOTIDE SEQUENCE</scope>
    <source>
        <strain evidence="9">Ex8</strain>
    </source>
</reference>
<feature type="compositionally biased region" description="Acidic residues" evidence="7">
    <location>
        <begin position="111"/>
        <end position="121"/>
    </location>
</feature>
<keyword evidence="3" id="KW-0863">Zinc-finger</keyword>
<feature type="compositionally biased region" description="Polar residues" evidence="7">
    <location>
        <begin position="343"/>
        <end position="353"/>
    </location>
</feature>
<keyword evidence="2" id="KW-0677">Repeat</keyword>
<evidence type="ECO:0000256" key="1">
    <source>
        <dbReference type="ARBA" id="ARBA00022723"/>
    </source>
</evidence>